<evidence type="ECO:0000256" key="1">
    <source>
        <dbReference type="ARBA" id="ARBA00022679"/>
    </source>
</evidence>
<dbReference type="GO" id="GO:0006629">
    <property type="term" value="P:lipid metabolic process"/>
    <property type="evidence" value="ECO:0007669"/>
    <property type="project" value="UniProtKB-KW"/>
</dbReference>
<dbReference type="OrthoDB" id="272512at2759"/>
<evidence type="ECO:0000313" key="8">
    <source>
        <dbReference type="EMBL" id="KAJ1721633.1"/>
    </source>
</evidence>
<keyword evidence="5 7" id="KW-0472">Membrane</keyword>
<reference evidence="8" key="1">
    <citation type="submission" date="2022-07" db="EMBL/GenBank/DDBJ databases">
        <title>Phylogenomic reconstructions and comparative analyses of Kickxellomycotina fungi.</title>
        <authorList>
            <person name="Reynolds N.K."/>
            <person name="Stajich J.E."/>
            <person name="Barry K."/>
            <person name="Grigoriev I.V."/>
            <person name="Crous P."/>
            <person name="Smith M.E."/>
        </authorList>
    </citation>
    <scope>NUCLEOTIDE SEQUENCE</scope>
    <source>
        <strain evidence="8">NBRC 32514</strain>
    </source>
</reference>
<comment type="caution">
    <text evidence="8">The sequence shown here is derived from an EMBL/GenBank/DDBJ whole genome shotgun (WGS) entry which is preliminary data.</text>
</comment>
<proteinExistence type="predicted"/>
<evidence type="ECO:0000256" key="3">
    <source>
        <dbReference type="ARBA" id="ARBA00022989"/>
    </source>
</evidence>
<evidence type="ECO:0000256" key="7">
    <source>
        <dbReference type="SAM" id="Phobius"/>
    </source>
</evidence>
<evidence type="ECO:0000256" key="2">
    <source>
        <dbReference type="ARBA" id="ARBA00022692"/>
    </source>
</evidence>
<evidence type="ECO:0000313" key="9">
    <source>
        <dbReference type="Proteomes" id="UP001149813"/>
    </source>
</evidence>
<dbReference type="AlphaFoldDB" id="A0A9W8CRZ9"/>
<evidence type="ECO:0000256" key="4">
    <source>
        <dbReference type="ARBA" id="ARBA00023098"/>
    </source>
</evidence>
<keyword evidence="3 7" id="KW-1133">Transmembrane helix</keyword>
<dbReference type="PANTHER" id="PTHR23063:SF60">
    <property type="entry name" value="LYSOPHOSPHATIDIC ACID:OLEOYL-COA ACYLTRANSFERASE 1"/>
    <property type="match status" value="1"/>
</dbReference>
<dbReference type="Proteomes" id="UP001149813">
    <property type="component" value="Unassembled WGS sequence"/>
</dbReference>
<dbReference type="EMBL" id="JANBOJ010000158">
    <property type="protein sequence ID" value="KAJ1721633.1"/>
    <property type="molecule type" value="Genomic_DNA"/>
</dbReference>
<keyword evidence="2 7" id="KW-0812">Transmembrane</keyword>
<keyword evidence="9" id="KW-1185">Reference proteome</keyword>
<sequence>MEKYSKWRDAGTGIQPFLQPVPARAEQEGLSGLLNRAKSYIVGPIVATVRLAVLGVAAALDAAFSAVTPLLIVPSVRRAYQRCTRSLLARLALLAMGFYTLDTKTTSLQKGRRAAAGSQASRARGVRSGDLIIANHVSYVDVLYLVATYNPVFVEIDNATMHVRRLSLWSALRAPSQPTPALLPASEARPLKSITQEARLKGLGPVVVFPENATSNGRALLQLLPVFEEVENQDDKSEMHLVAFRYPFRFFSPAYSVGSQMGHLFGLCCQVYNSAVVKVLEPAEAPRVASSAMFCEAGEEPVDLDEAVKDKLVQLSRLRQTKLSAMDKRDFLAFYYKRTRGGYRDQI</sequence>
<gene>
    <name evidence="8" type="primary">vps66</name>
    <name evidence="8" type="ORF">LPJ53_003854</name>
</gene>
<dbReference type="GO" id="GO:0016746">
    <property type="term" value="F:acyltransferase activity"/>
    <property type="evidence" value="ECO:0007669"/>
    <property type="project" value="UniProtKB-KW"/>
</dbReference>
<keyword evidence="4" id="KW-0443">Lipid metabolism</keyword>
<protein>
    <submittedName>
        <fullName evidence="8">Vacuolar protein sorting protein vps66</fullName>
    </submittedName>
</protein>
<name>A0A9W8CRZ9_9FUNG</name>
<feature type="transmembrane region" description="Helical" evidence="7">
    <location>
        <begin position="49"/>
        <end position="72"/>
    </location>
</feature>
<dbReference type="PANTHER" id="PTHR23063">
    <property type="entry name" value="PHOSPHOLIPID ACYLTRANSFERASE"/>
    <property type="match status" value="1"/>
</dbReference>
<organism evidence="8 9">
    <name type="scientific">Coemansia erecta</name>
    <dbReference type="NCBI Taxonomy" id="147472"/>
    <lineage>
        <taxon>Eukaryota</taxon>
        <taxon>Fungi</taxon>
        <taxon>Fungi incertae sedis</taxon>
        <taxon>Zoopagomycota</taxon>
        <taxon>Kickxellomycotina</taxon>
        <taxon>Kickxellomycetes</taxon>
        <taxon>Kickxellales</taxon>
        <taxon>Kickxellaceae</taxon>
        <taxon>Coemansia</taxon>
    </lineage>
</organism>
<accession>A0A9W8CRZ9</accession>
<evidence type="ECO:0000256" key="5">
    <source>
        <dbReference type="ARBA" id="ARBA00023136"/>
    </source>
</evidence>
<keyword evidence="6" id="KW-0012">Acyltransferase</keyword>
<keyword evidence="1" id="KW-0808">Transferase</keyword>
<evidence type="ECO:0000256" key="6">
    <source>
        <dbReference type="ARBA" id="ARBA00023315"/>
    </source>
</evidence>